<dbReference type="EMBL" id="MN740705">
    <property type="protein sequence ID" value="QHU09180.1"/>
    <property type="molecule type" value="Genomic_DNA"/>
</dbReference>
<name>A0A6C0JWU6_9ZZZZ</name>
<dbReference type="AlphaFoldDB" id="A0A6C0JWU6"/>
<accession>A0A6C0JWU6</accession>
<reference evidence="1" key="1">
    <citation type="journal article" date="2020" name="Nature">
        <title>Giant virus diversity and host interactions through global metagenomics.</title>
        <authorList>
            <person name="Schulz F."/>
            <person name="Roux S."/>
            <person name="Paez-Espino D."/>
            <person name="Jungbluth S."/>
            <person name="Walsh D.A."/>
            <person name="Denef V.J."/>
            <person name="McMahon K.D."/>
            <person name="Konstantinidis K.T."/>
            <person name="Eloe-Fadrosh E.A."/>
            <person name="Kyrpides N.C."/>
            <person name="Woyke T."/>
        </authorList>
    </citation>
    <scope>NUCLEOTIDE SEQUENCE</scope>
    <source>
        <strain evidence="1">GVMAG-S-1074260-58</strain>
    </source>
</reference>
<sequence length="173" mass="19708">MSNVFETLNVCNIEYDNELNLRLSARNEPSRPLQPQFSIRPVSTKYALLPVVDTVISSSVPLDTYPIYQPGQVFNPGNNMAPWSGFATNIDVESTLRSQFMALQRNEQSVYIPSSDSDMYENPVYGRPEQQPFPGLFQHASFQSFNPNTCNVGKDLFHNPTREQRLNLNCNQR</sequence>
<evidence type="ECO:0000313" key="1">
    <source>
        <dbReference type="EMBL" id="QHU09180.1"/>
    </source>
</evidence>
<protein>
    <submittedName>
        <fullName evidence="1">Uncharacterized protein</fullName>
    </submittedName>
</protein>
<proteinExistence type="predicted"/>
<organism evidence="1">
    <name type="scientific">viral metagenome</name>
    <dbReference type="NCBI Taxonomy" id="1070528"/>
    <lineage>
        <taxon>unclassified sequences</taxon>
        <taxon>metagenomes</taxon>
        <taxon>organismal metagenomes</taxon>
    </lineage>
</organism>